<dbReference type="InterPro" id="IPR049945">
    <property type="entry name" value="AAA_22"/>
</dbReference>
<dbReference type="GO" id="GO:0043531">
    <property type="term" value="F:ADP binding"/>
    <property type="evidence" value="ECO:0007669"/>
    <property type="project" value="InterPro"/>
</dbReference>
<dbReference type="InterPro" id="IPR027417">
    <property type="entry name" value="P-loop_NTPase"/>
</dbReference>
<dbReference type="Gene3D" id="3.40.50.300">
    <property type="entry name" value="P-loop containing nucleotide triphosphate hydrolases"/>
    <property type="match status" value="1"/>
</dbReference>
<dbReference type="InterPro" id="IPR058852">
    <property type="entry name" value="HTH_77"/>
</dbReference>
<dbReference type="PRINTS" id="PR00038">
    <property type="entry name" value="HTHLUXR"/>
</dbReference>
<sequence>MGVGLMDQAWPGARHSLTRFIGRGTETAALLQQLRDTRLVTLVGAPGTGKTRLAAEASHSAGSFRDGVRPVALATVSEPGDVLTELAASLDVRAAEETLVDALLEALRSQESLVLLDNCEHVVGPVAALVERILTSCPGVRVLATSRVPLGVPGERLHRVPALDRTDAYDLFVDRAALVTDLVLDEDGTAWVRRICDRLDGLPLAIELAARQARVLSLPDLAERLDTELARAAAPGNSPDAPTMAATIEWSCHLLTPAQNGLFETLSVFAGSFDVQAVEAVSGGGEDLVADLGVVVDHSLLLAEPSTSGALRYRMLEPIRQYAAARLAGRGAAEESRERHAQHYLRAARTASAGLMGVDGHLRHGELRGMEANVLAAVAWARPVCPDLALHLLVCLAEYWEQRGHIREARTRLEDLLHQGSVSPRARADTLLSLAQLCYRQERYEQACRYGQDLIPIMEELGDRPGLANGLRALSQAHAAAGQVDRARAAAEASVEIFDELGDRLGEARARTALGFAHYAGGQVEQGLEANLVSWQILQSEPEAPTVARGTHMGLCFAYANLDDVEGHRRHLTAAIAALRQIGALDGDPEWLWAGVALAHSEGRWASSVKLAALTRTRARAGSGMVPFVREFCQPATEEAERRLGPRVAEALAEEGARMTVEEAVGEALGHPNPDASPLTPREREVARLTGRGMSNTEIAEELVISRRTVESHQDHIRHKLGLASRYEVMVWAMTGSV</sequence>
<dbReference type="CDD" id="cd06170">
    <property type="entry name" value="LuxR_C_like"/>
    <property type="match status" value="1"/>
</dbReference>
<feature type="domain" description="HTH luxR-type" evidence="1">
    <location>
        <begin position="672"/>
        <end position="737"/>
    </location>
</feature>
<evidence type="ECO:0000259" key="1">
    <source>
        <dbReference type="PROSITE" id="PS50043"/>
    </source>
</evidence>
<dbReference type="InterPro" id="IPR016032">
    <property type="entry name" value="Sig_transdc_resp-reg_C-effctor"/>
</dbReference>
<dbReference type="Gene3D" id="1.25.40.10">
    <property type="entry name" value="Tetratricopeptide repeat domain"/>
    <property type="match status" value="1"/>
</dbReference>
<accession>A0A9D1H0T7</accession>
<dbReference type="PANTHER" id="PTHR47691">
    <property type="entry name" value="REGULATOR-RELATED"/>
    <property type="match status" value="1"/>
</dbReference>
<name>A0A9D1H0T7_9ACTN</name>
<dbReference type="GO" id="GO:0006355">
    <property type="term" value="P:regulation of DNA-templated transcription"/>
    <property type="evidence" value="ECO:0007669"/>
    <property type="project" value="InterPro"/>
</dbReference>
<proteinExistence type="predicted"/>
<dbReference type="Proteomes" id="UP000886842">
    <property type="component" value="Unassembled WGS sequence"/>
</dbReference>
<dbReference type="Pfam" id="PF13424">
    <property type="entry name" value="TPR_12"/>
    <property type="match status" value="1"/>
</dbReference>
<dbReference type="SUPFAM" id="SSF52540">
    <property type="entry name" value="P-loop containing nucleoside triphosphate hydrolases"/>
    <property type="match status" value="1"/>
</dbReference>
<comment type="caution">
    <text evidence="2">The sequence shown here is derived from an EMBL/GenBank/DDBJ whole genome shotgun (WGS) entry which is preliminary data.</text>
</comment>
<dbReference type="InterPro" id="IPR011990">
    <property type="entry name" value="TPR-like_helical_dom_sf"/>
</dbReference>
<dbReference type="Gene3D" id="1.10.10.10">
    <property type="entry name" value="Winged helix-like DNA-binding domain superfamily/Winged helix DNA-binding domain"/>
    <property type="match status" value="1"/>
</dbReference>
<dbReference type="PROSITE" id="PS50043">
    <property type="entry name" value="HTH_LUXR_2"/>
    <property type="match status" value="1"/>
</dbReference>
<reference evidence="2" key="1">
    <citation type="submission" date="2020-10" db="EMBL/GenBank/DDBJ databases">
        <authorList>
            <person name="Gilroy R."/>
        </authorList>
    </citation>
    <scope>NUCLEOTIDE SEQUENCE</scope>
    <source>
        <strain evidence="2">ChiGjej1B1-24693</strain>
    </source>
</reference>
<dbReference type="EMBL" id="DVLP01000414">
    <property type="protein sequence ID" value="HIT76747.1"/>
    <property type="molecule type" value="Genomic_DNA"/>
</dbReference>
<dbReference type="AlphaFoldDB" id="A0A9D1H0T7"/>
<dbReference type="InterPro" id="IPR000792">
    <property type="entry name" value="Tscrpt_reg_LuxR_C"/>
</dbReference>
<dbReference type="GO" id="GO:0003677">
    <property type="term" value="F:DNA binding"/>
    <property type="evidence" value="ECO:0007669"/>
    <property type="project" value="InterPro"/>
</dbReference>
<dbReference type="PANTHER" id="PTHR47691:SF3">
    <property type="entry name" value="HTH-TYPE TRANSCRIPTIONAL REGULATOR RV0890C-RELATED"/>
    <property type="match status" value="1"/>
</dbReference>
<dbReference type="PRINTS" id="PR00364">
    <property type="entry name" value="DISEASERSIST"/>
</dbReference>
<dbReference type="SMART" id="SM00421">
    <property type="entry name" value="HTH_LUXR"/>
    <property type="match status" value="1"/>
</dbReference>
<dbReference type="InterPro" id="IPR036388">
    <property type="entry name" value="WH-like_DNA-bd_sf"/>
</dbReference>
<protein>
    <submittedName>
        <fullName evidence="2">Tetratricopeptide repeat protein</fullName>
    </submittedName>
</protein>
<dbReference type="SUPFAM" id="SSF46894">
    <property type="entry name" value="C-terminal effector domain of the bipartite response regulators"/>
    <property type="match status" value="1"/>
</dbReference>
<dbReference type="SUPFAM" id="SSF48452">
    <property type="entry name" value="TPR-like"/>
    <property type="match status" value="1"/>
</dbReference>
<reference evidence="2" key="2">
    <citation type="journal article" date="2021" name="PeerJ">
        <title>Extensive microbial diversity within the chicken gut microbiome revealed by metagenomics and culture.</title>
        <authorList>
            <person name="Gilroy R."/>
            <person name="Ravi A."/>
            <person name="Getino M."/>
            <person name="Pursley I."/>
            <person name="Horton D.L."/>
            <person name="Alikhan N.F."/>
            <person name="Baker D."/>
            <person name="Gharbi K."/>
            <person name="Hall N."/>
            <person name="Watson M."/>
            <person name="Adriaenssens E.M."/>
            <person name="Foster-Nyarko E."/>
            <person name="Jarju S."/>
            <person name="Secka A."/>
            <person name="Antonio M."/>
            <person name="Oren A."/>
            <person name="Chaudhuri R.R."/>
            <person name="La Ragione R."/>
            <person name="Hildebrand F."/>
            <person name="Pallen M.J."/>
        </authorList>
    </citation>
    <scope>NUCLEOTIDE SEQUENCE</scope>
    <source>
        <strain evidence="2">ChiGjej1B1-24693</strain>
    </source>
</reference>
<evidence type="ECO:0000313" key="3">
    <source>
        <dbReference type="Proteomes" id="UP000886842"/>
    </source>
</evidence>
<dbReference type="Pfam" id="PF25872">
    <property type="entry name" value="HTH_77"/>
    <property type="match status" value="1"/>
</dbReference>
<evidence type="ECO:0000313" key="2">
    <source>
        <dbReference type="EMBL" id="HIT76747.1"/>
    </source>
</evidence>
<dbReference type="Pfam" id="PF00196">
    <property type="entry name" value="GerE"/>
    <property type="match status" value="1"/>
</dbReference>
<dbReference type="Pfam" id="PF13401">
    <property type="entry name" value="AAA_22"/>
    <property type="match status" value="1"/>
</dbReference>
<dbReference type="PROSITE" id="PS00622">
    <property type="entry name" value="HTH_LUXR_1"/>
    <property type="match status" value="1"/>
</dbReference>
<gene>
    <name evidence="2" type="ORF">IAA98_14300</name>
</gene>
<organism evidence="2 3">
    <name type="scientific">Candidatus Avipropionibacterium avicola</name>
    <dbReference type="NCBI Taxonomy" id="2840701"/>
    <lineage>
        <taxon>Bacteria</taxon>
        <taxon>Bacillati</taxon>
        <taxon>Actinomycetota</taxon>
        <taxon>Actinomycetes</taxon>
        <taxon>Propionibacteriales</taxon>
        <taxon>Propionibacteriaceae</taxon>
        <taxon>Propionibacteriaceae incertae sedis</taxon>
        <taxon>Candidatus Avipropionibacterium</taxon>
    </lineage>
</organism>